<keyword evidence="3" id="KW-1185">Reference proteome</keyword>
<gene>
    <name evidence="2" type="ORF">CD122_10095</name>
</gene>
<evidence type="ECO:0000313" key="2">
    <source>
        <dbReference type="EMBL" id="PNZ25308.1"/>
    </source>
</evidence>
<protein>
    <submittedName>
        <fullName evidence="2">Uncharacterized protein</fullName>
    </submittedName>
</protein>
<sequence length="78" mass="8702">MKFLTKYSLFICLVQGIINLLKHARGPYEKQSILVGIVASTVLLAGCNFLNTNNNNNQLANSENNQDTTRTSNMQNNQ</sequence>
<dbReference type="Proteomes" id="UP000242752">
    <property type="component" value="Unassembled WGS sequence"/>
</dbReference>
<dbReference type="EMBL" id="PPRF01000083">
    <property type="protein sequence ID" value="PNZ25308.1"/>
    <property type="molecule type" value="Genomic_DNA"/>
</dbReference>
<feature type="region of interest" description="Disordered" evidence="1">
    <location>
        <begin position="56"/>
        <end position="78"/>
    </location>
</feature>
<accession>A0A2K3YJ83</accession>
<evidence type="ECO:0000256" key="1">
    <source>
        <dbReference type="SAM" id="MobiDB-lite"/>
    </source>
</evidence>
<evidence type="ECO:0000313" key="3">
    <source>
        <dbReference type="Proteomes" id="UP000242752"/>
    </source>
</evidence>
<name>A0A2K3YJ83_9STAP</name>
<comment type="caution">
    <text evidence="2">The sequence shown here is derived from an EMBL/GenBank/DDBJ whole genome shotgun (WGS) entry which is preliminary data.</text>
</comment>
<feature type="compositionally biased region" description="Polar residues" evidence="1">
    <location>
        <begin position="66"/>
        <end position="78"/>
    </location>
</feature>
<dbReference type="AlphaFoldDB" id="A0A2K3YJ83"/>
<reference evidence="2 3" key="1">
    <citation type="submission" date="2017-08" db="EMBL/GenBank/DDBJ databases">
        <title>Draft genome sequences of 64 type strains of genus Staph aureus.</title>
        <authorList>
            <person name="Cole K."/>
            <person name="Golubchik T."/>
            <person name="Russell J."/>
            <person name="Foster D."/>
            <person name="Llewelyn M."/>
            <person name="Wilson D."/>
            <person name="Crook D."/>
            <person name="Paul J."/>
        </authorList>
    </citation>
    <scope>NUCLEOTIDE SEQUENCE [LARGE SCALE GENOMIC DNA]</scope>
    <source>
        <strain evidence="2 3">DSM 21968</strain>
    </source>
</reference>
<feature type="compositionally biased region" description="Low complexity" evidence="1">
    <location>
        <begin position="56"/>
        <end position="65"/>
    </location>
</feature>
<proteinExistence type="predicted"/>
<organism evidence="2 3">
    <name type="scientific">Staphylococcus rostri</name>
    <dbReference type="NCBI Taxonomy" id="522262"/>
    <lineage>
        <taxon>Bacteria</taxon>
        <taxon>Bacillati</taxon>
        <taxon>Bacillota</taxon>
        <taxon>Bacilli</taxon>
        <taxon>Bacillales</taxon>
        <taxon>Staphylococcaceae</taxon>
        <taxon>Staphylococcus</taxon>
    </lineage>
</organism>